<dbReference type="EMBL" id="UINC01010242">
    <property type="protein sequence ID" value="SVA45641.1"/>
    <property type="molecule type" value="Genomic_DNA"/>
</dbReference>
<dbReference type="Gene3D" id="3.50.30.50">
    <property type="entry name" value="Putative cyclase"/>
    <property type="match status" value="1"/>
</dbReference>
<dbReference type="GO" id="GO:0019441">
    <property type="term" value="P:L-tryptophan catabolic process to kynurenine"/>
    <property type="evidence" value="ECO:0007669"/>
    <property type="project" value="InterPro"/>
</dbReference>
<dbReference type="SUPFAM" id="SSF102198">
    <property type="entry name" value="Putative cyclase"/>
    <property type="match status" value="1"/>
</dbReference>
<dbReference type="PANTHER" id="PTHR34861">
    <property type="match status" value="1"/>
</dbReference>
<sequence>MTTSSLPEEEEILSYFQKLSNWGRWGDEDQLGTLNFLTPQKVQQSVSLVADGTTVSCARPVVFDPTPDATGPAVHYMVESGEGWETGQKVTGRLSQAATDYIGMVFHGYTVTHIDSLAHFFWEGKMYNGRPSHLVSTNLGATVESIEVAAEGIVTRGVLVDVPRIRGVNWLERGEGVLPSDIEAAENQMGFQIKEGDVLLVRTGQLYRREIEGPVDFRVKGSTACHASCLPLLHQRGIAVLGTDTGNDIIPPPYPNVIQPIHQVGIVAMGLWILDNANLEDLAVECARRNRWEFMLSMGPLKLTNTTGSPVNPIAIF</sequence>
<dbReference type="AlphaFoldDB" id="A0A381VZW0"/>
<dbReference type="InterPro" id="IPR037175">
    <property type="entry name" value="KFase_sf"/>
</dbReference>
<evidence type="ECO:0000313" key="1">
    <source>
        <dbReference type="EMBL" id="SVA45641.1"/>
    </source>
</evidence>
<gene>
    <name evidence="1" type="ORF">METZ01_LOCUS98495</name>
</gene>
<dbReference type="InterPro" id="IPR007325">
    <property type="entry name" value="KFase/CYL"/>
</dbReference>
<proteinExistence type="predicted"/>
<accession>A0A381VZW0</accession>
<dbReference type="GO" id="GO:0004061">
    <property type="term" value="F:arylformamidase activity"/>
    <property type="evidence" value="ECO:0007669"/>
    <property type="project" value="InterPro"/>
</dbReference>
<protein>
    <recommendedName>
        <fullName evidence="2">Cyclase family protein</fullName>
    </recommendedName>
</protein>
<reference evidence="1" key="1">
    <citation type="submission" date="2018-05" db="EMBL/GenBank/DDBJ databases">
        <authorList>
            <person name="Lanie J.A."/>
            <person name="Ng W.-L."/>
            <person name="Kazmierczak K.M."/>
            <person name="Andrzejewski T.M."/>
            <person name="Davidsen T.M."/>
            <person name="Wayne K.J."/>
            <person name="Tettelin H."/>
            <person name="Glass J.I."/>
            <person name="Rusch D."/>
            <person name="Podicherti R."/>
            <person name="Tsui H.-C.T."/>
            <person name="Winkler M.E."/>
        </authorList>
    </citation>
    <scope>NUCLEOTIDE SEQUENCE</scope>
</reference>
<organism evidence="1">
    <name type="scientific">marine metagenome</name>
    <dbReference type="NCBI Taxonomy" id="408172"/>
    <lineage>
        <taxon>unclassified sequences</taxon>
        <taxon>metagenomes</taxon>
        <taxon>ecological metagenomes</taxon>
    </lineage>
</organism>
<evidence type="ECO:0008006" key="2">
    <source>
        <dbReference type="Google" id="ProtNLM"/>
    </source>
</evidence>
<dbReference type="Pfam" id="PF04199">
    <property type="entry name" value="Cyclase"/>
    <property type="match status" value="1"/>
</dbReference>
<dbReference type="PANTHER" id="PTHR34861:SF10">
    <property type="entry name" value="CYCLASE"/>
    <property type="match status" value="1"/>
</dbReference>
<name>A0A381VZW0_9ZZZZ</name>